<keyword evidence="6" id="KW-1185">Reference proteome</keyword>
<dbReference type="PANTHER" id="PTHR42756">
    <property type="entry name" value="TRANSCRIPTIONAL REGULATOR, MARR"/>
    <property type="match status" value="1"/>
</dbReference>
<name>A0A4P6JMD3_KTERU</name>
<gene>
    <name evidence="5" type="ORF">EPA93_09780</name>
</gene>
<dbReference type="KEGG" id="kbs:EPA93_09780"/>
<organism evidence="5 6">
    <name type="scientific">Ktedonosporobacter rubrisoli</name>
    <dbReference type="NCBI Taxonomy" id="2509675"/>
    <lineage>
        <taxon>Bacteria</taxon>
        <taxon>Bacillati</taxon>
        <taxon>Chloroflexota</taxon>
        <taxon>Ktedonobacteria</taxon>
        <taxon>Ktedonobacterales</taxon>
        <taxon>Ktedonosporobacteraceae</taxon>
        <taxon>Ktedonosporobacter</taxon>
    </lineage>
</organism>
<evidence type="ECO:0000256" key="3">
    <source>
        <dbReference type="ARBA" id="ARBA00023163"/>
    </source>
</evidence>
<evidence type="ECO:0000256" key="1">
    <source>
        <dbReference type="ARBA" id="ARBA00023015"/>
    </source>
</evidence>
<evidence type="ECO:0000256" key="2">
    <source>
        <dbReference type="ARBA" id="ARBA00023125"/>
    </source>
</evidence>
<evidence type="ECO:0000313" key="5">
    <source>
        <dbReference type="EMBL" id="QBD76283.1"/>
    </source>
</evidence>
<evidence type="ECO:0000259" key="4">
    <source>
        <dbReference type="PROSITE" id="PS50995"/>
    </source>
</evidence>
<reference evidence="5 6" key="1">
    <citation type="submission" date="2019-01" db="EMBL/GenBank/DDBJ databases">
        <title>Ktedonosporobacter rubrisoli SCAWS-G2.</title>
        <authorList>
            <person name="Huang Y."/>
            <person name="Yan B."/>
        </authorList>
    </citation>
    <scope>NUCLEOTIDE SEQUENCE [LARGE SCALE GENOMIC DNA]</scope>
    <source>
        <strain evidence="5 6">SCAWS-G2</strain>
    </source>
</reference>
<dbReference type="SMART" id="SM00347">
    <property type="entry name" value="HTH_MARR"/>
    <property type="match status" value="1"/>
</dbReference>
<dbReference type="PANTHER" id="PTHR42756:SF1">
    <property type="entry name" value="TRANSCRIPTIONAL REPRESSOR OF EMRAB OPERON"/>
    <property type="match status" value="1"/>
</dbReference>
<dbReference type="PROSITE" id="PS50995">
    <property type="entry name" value="HTH_MARR_2"/>
    <property type="match status" value="1"/>
</dbReference>
<evidence type="ECO:0000313" key="6">
    <source>
        <dbReference type="Proteomes" id="UP000290365"/>
    </source>
</evidence>
<dbReference type="SUPFAM" id="SSF46785">
    <property type="entry name" value="Winged helix' DNA-binding domain"/>
    <property type="match status" value="1"/>
</dbReference>
<dbReference type="EMBL" id="CP035758">
    <property type="protein sequence ID" value="QBD76283.1"/>
    <property type="molecule type" value="Genomic_DNA"/>
</dbReference>
<dbReference type="GO" id="GO:0003700">
    <property type="term" value="F:DNA-binding transcription factor activity"/>
    <property type="evidence" value="ECO:0007669"/>
    <property type="project" value="InterPro"/>
</dbReference>
<keyword evidence="2" id="KW-0238">DNA-binding</keyword>
<keyword evidence="1" id="KW-0805">Transcription regulation</keyword>
<dbReference type="GO" id="GO:0003677">
    <property type="term" value="F:DNA binding"/>
    <property type="evidence" value="ECO:0007669"/>
    <property type="project" value="UniProtKB-KW"/>
</dbReference>
<dbReference type="InterPro" id="IPR036390">
    <property type="entry name" value="WH_DNA-bd_sf"/>
</dbReference>
<dbReference type="InterPro" id="IPR036388">
    <property type="entry name" value="WH-like_DNA-bd_sf"/>
</dbReference>
<proteinExistence type="predicted"/>
<dbReference type="InterPro" id="IPR000835">
    <property type="entry name" value="HTH_MarR-typ"/>
</dbReference>
<dbReference type="OrthoDB" id="6462103at2"/>
<keyword evidence="3" id="KW-0804">Transcription</keyword>
<accession>A0A4P6JMD3</accession>
<dbReference type="PRINTS" id="PR00598">
    <property type="entry name" value="HTHMARR"/>
</dbReference>
<dbReference type="AlphaFoldDB" id="A0A4P6JMD3"/>
<dbReference type="Pfam" id="PF01047">
    <property type="entry name" value="MarR"/>
    <property type="match status" value="1"/>
</dbReference>
<protein>
    <submittedName>
        <fullName evidence="5">MarR family transcriptional regulator</fullName>
    </submittedName>
</protein>
<sequence length="153" mass="17449">MTKEEESMSREKERENPFVLLTHLHRDMSRAFSRQMGISFSRLLLLHELWHVGEISQTELASRLSMEGALLTRFAKQMEAAGLISRRVDPRDNRFTLVTLAPAGQQILTEMGSHGDEFEAQLLAGVSEEDLLSMLRAMKQIQHNLSAILEEDQ</sequence>
<feature type="domain" description="HTH marR-type" evidence="4">
    <location>
        <begin position="1"/>
        <end position="143"/>
    </location>
</feature>
<dbReference type="Gene3D" id="1.10.10.10">
    <property type="entry name" value="Winged helix-like DNA-binding domain superfamily/Winged helix DNA-binding domain"/>
    <property type="match status" value="1"/>
</dbReference>
<dbReference type="Proteomes" id="UP000290365">
    <property type="component" value="Chromosome"/>
</dbReference>